<evidence type="ECO:0000256" key="1">
    <source>
        <dbReference type="ARBA" id="ARBA00008535"/>
    </source>
</evidence>
<keyword evidence="3" id="KW-0342">GTP-binding</keyword>
<evidence type="ECO:0000313" key="6">
    <source>
        <dbReference type="Proteomes" id="UP001519460"/>
    </source>
</evidence>
<dbReference type="SUPFAM" id="SSF52540">
    <property type="entry name" value="P-loop containing nucleoside triphosphate hydrolases"/>
    <property type="match status" value="2"/>
</dbReference>
<comment type="similarity">
    <text evidence="1">Belongs to the TRAFAC class TrmE-Era-EngA-EngB-Septin-like GTPase superfamily. AIG1/Toc34/Toc159-like paraseptin GTPase family. IAN subfamily.</text>
</comment>
<dbReference type="PANTHER" id="PTHR10903:SF184">
    <property type="entry name" value="GTP-BINDING PROTEIN A"/>
    <property type="match status" value="1"/>
</dbReference>
<dbReference type="InterPro" id="IPR045058">
    <property type="entry name" value="GIMA/IAN/Toc"/>
</dbReference>
<feature type="domain" description="AIG1-type G" evidence="4">
    <location>
        <begin position="221"/>
        <end position="421"/>
    </location>
</feature>
<dbReference type="PANTHER" id="PTHR10903">
    <property type="entry name" value="GTPASE, IMAP FAMILY MEMBER-RELATED"/>
    <property type="match status" value="1"/>
</dbReference>
<dbReference type="Proteomes" id="UP001519460">
    <property type="component" value="Unassembled WGS sequence"/>
</dbReference>
<keyword evidence="2" id="KW-0547">Nucleotide-binding</keyword>
<dbReference type="InterPro" id="IPR006703">
    <property type="entry name" value="G_AIG1"/>
</dbReference>
<evidence type="ECO:0000256" key="2">
    <source>
        <dbReference type="ARBA" id="ARBA00022741"/>
    </source>
</evidence>
<sequence>MSSFFKFSFLNIALLDTRTTVEPQRCRILLIGKTGNGKSSLGNTILGREEFRTGRSMSSTTLRAQRKFSSRAGIDIEVVDTPDLINMDTDDTAMQHEVSQWKKLTLPAPSAILIVIRCDVRYTAEEHEVYRKIKELWGSGFTDRLVVAFTHGDRLECDIKEELKTVRRELQNVLRDAKWRYVVFDNTARDKDTQVDQLLNCVHKMETEQALDTRTTVEPQRCRILLIGKTGNGKSSLGNTILGREEFRTGRSMSSTTLRAQRKFSSRAGIDIEVVDTPDLINKDIDDTAMQLEVSEWKKLTRPAPSAILIVIRCDVRYTVEEHEVYRKIKELWGSGFTDRLVVAFTFGDRQDCDIKEELKTVCRELQNVLRDAKWRYVVFDNTARDKDTQVDHLLNCVHKMETEHPQPFQKVLELLYFLVSFVWHNVSKVGRANFTVITAVQTCL</sequence>
<protein>
    <recommendedName>
        <fullName evidence="4">AIG1-type G domain-containing protein</fullName>
    </recommendedName>
</protein>
<accession>A0ABD0KT10</accession>
<feature type="domain" description="AIG1-type G" evidence="4">
    <location>
        <begin position="23"/>
        <end position="220"/>
    </location>
</feature>
<organism evidence="5 6">
    <name type="scientific">Batillaria attramentaria</name>
    <dbReference type="NCBI Taxonomy" id="370345"/>
    <lineage>
        <taxon>Eukaryota</taxon>
        <taxon>Metazoa</taxon>
        <taxon>Spiralia</taxon>
        <taxon>Lophotrochozoa</taxon>
        <taxon>Mollusca</taxon>
        <taxon>Gastropoda</taxon>
        <taxon>Caenogastropoda</taxon>
        <taxon>Sorbeoconcha</taxon>
        <taxon>Cerithioidea</taxon>
        <taxon>Batillariidae</taxon>
        <taxon>Batillaria</taxon>
    </lineage>
</organism>
<dbReference type="EMBL" id="JACVVK020000127">
    <property type="protein sequence ID" value="KAK7490354.1"/>
    <property type="molecule type" value="Genomic_DNA"/>
</dbReference>
<evidence type="ECO:0000259" key="4">
    <source>
        <dbReference type="PROSITE" id="PS51720"/>
    </source>
</evidence>
<gene>
    <name evidence="5" type="ORF">BaRGS_00018333</name>
</gene>
<dbReference type="InterPro" id="IPR027417">
    <property type="entry name" value="P-loop_NTPase"/>
</dbReference>
<proteinExistence type="inferred from homology"/>
<comment type="caution">
    <text evidence="5">The sequence shown here is derived from an EMBL/GenBank/DDBJ whole genome shotgun (WGS) entry which is preliminary data.</text>
</comment>
<dbReference type="Gene3D" id="3.40.50.300">
    <property type="entry name" value="P-loop containing nucleotide triphosphate hydrolases"/>
    <property type="match status" value="2"/>
</dbReference>
<dbReference type="FunFam" id="3.40.50.300:FF:000366">
    <property type="entry name" value="GTPase, IMAP family member 2"/>
    <property type="match status" value="1"/>
</dbReference>
<dbReference type="PROSITE" id="PS51720">
    <property type="entry name" value="G_AIG1"/>
    <property type="match status" value="2"/>
</dbReference>
<evidence type="ECO:0000313" key="5">
    <source>
        <dbReference type="EMBL" id="KAK7490354.1"/>
    </source>
</evidence>
<name>A0ABD0KT10_9CAEN</name>
<keyword evidence="6" id="KW-1185">Reference proteome</keyword>
<reference evidence="5 6" key="1">
    <citation type="journal article" date="2023" name="Sci. Data">
        <title>Genome assembly of the Korean intertidal mud-creeper Batillaria attramentaria.</title>
        <authorList>
            <person name="Patra A.K."/>
            <person name="Ho P.T."/>
            <person name="Jun S."/>
            <person name="Lee S.J."/>
            <person name="Kim Y."/>
            <person name="Won Y.J."/>
        </authorList>
    </citation>
    <scope>NUCLEOTIDE SEQUENCE [LARGE SCALE GENOMIC DNA]</scope>
    <source>
        <strain evidence="5">Wonlab-2016</strain>
    </source>
</reference>
<dbReference type="AlphaFoldDB" id="A0ABD0KT10"/>
<dbReference type="GO" id="GO:0005525">
    <property type="term" value="F:GTP binding"/>
    <property type="evidence" value="ECO:0007669"/>
    <property type="project" value="UniProtKB-KW"/>
</dbReference>
<evidence type="ECO:0000256" key="3">
    <source>
        <dbReference type="ARBA" id="ARBA00023134"/>
    </source>
</evidence>
<dbReference type="Pfam" id="PF04548">
    <property type="entry name" value="AIG1"/>
    <property type="match status" value="2"/>
</dbReference>